<dbReference type="HAMAP" id="MF_00479">
    <property type="entry name" value="RsxG_RnfG"/>
    <property type="match status" value="1"/>
</dbReference>
<accession>A0A1E5Q6B7</accession>
<dbReference type="PANTHER" id="PTHR36118">
    <property type="entry name" value="ION-TRANSLOCATING OXIDOREDUCTASE COMPLEX SUBUNIT G"/>
    <property type="match status" value="1"/>
</dbReference>
<evidence type="ECO:0000256" key="1">
    <source>
        <dbReference type="ARBA" id="ARBA00022448"/>
    </source>
</evidence>
<keyword evidence="3 6" id="KW-0285">Flavoprotein</keyword>
<proteinExistence type="inferred from homology"/>
<comment type="cofactor">
    <cofactor evidence="6">
        <name>FMN</name>
        <dbReference type="ChEBI" id="CHEBI:58210"/>
    </cofactor>
</comment>
<keyword evidence="5 6" id="KW-0249">Electron transport</keyword>
<dbReference type="Proteomes" id="UP000095347">
    <property type="component" value="Unassembled WGS sequence"/>
</dbReference>
<keyword evidence="6" id="KW-1278">Translocase</keyword>
<dbReference type="PIRSF" id="PIRSF006091">
    <property type="entry name" value="E_trnsport_RnfG"/>
    <property type="match status" value="1"/>
</dbReference>
<comment type="function">
    <text evidence="6">Part of a membrane-bound complex that couples electron transfer with translocation of ions across the membrane.</text>
</comment>
<keyword evidence="4 6" id="KW-0288">FMN</keyword>
<dbReference type="EC" id="7.-.-.-" evidence="6"/>
<keyword evidence="6" id="KW-0472">Membrane</keyword>
<name>A0A1E5Q6B7_9PROT</name>
<comment type="caution">
    <text evidence="8">The sequence shown here is derived from an EMBL/GenBank/DDBJ whole genome shotgun (WGS) entry which is preliminary data.</text>
</comment>
<evidence type="ECO:0000256" key="2">
    <source>
        <dbReference type="ARBA" id="ARBA00022553"/>
    </source>
</evidence>
<evidence type="ECO:0000256" key="4">
    <source>
        <dbReference type="ARBA" id="ARBA00022643"/>
    </source>
</evidence>
<dbReference type="GO" id="GO:0022900">
    <property type="term" value="P:electron transport chain"/>
    <property type="evidence" value="ECO:0007669"/>
    <property type="project" value="UniProtKB-UniRule"/>
</dbReference>
<protein>
    <recommendedName>
        <fullName evidence="6">Ion-translocating oxidoreductase complex subunit G</fullName>
        <ecNumber evidence="6">7.-.-.-</ecNumber>
    </recommendedName>
    <alternativeName>
        <fullName evidence="6">Rnf electron transport complex subunit G</fullName>
    </alternativeName>
</protein>
<evidence type="ECO:0000256" key="6">
    <source>
        <dbReference type="HAMAP-Rule" id="MF_00479"/>
    </source>
</evidence>
<feature type="modified residue" description="FMN phosphoryl threonine" evidence="6">
    <location>
        <position position="166"/>
    </location>
</feature>
<keyword evidence="6" id="KW-0812">Transmembrane</keyword>
<evidence type="ECO:0000256" key="5">
    <source>
        <dbReference type="ARBA" id="ARBA00022982"/>
    </source>
</evidence>
<dbReference type="AlphaFoldDB" id="A0A1E5Q6B7"/>
<dbReference type="NCBIfam" id="NF002519">
    <property type="entry name" value="PRK01908.1"/>
    <property type="match status" value="1"/>
</dbReference>
<evidence type="ECO:0000313" key="8">
    <source>
        <dbReference type="EMBL" id="OEJ66288.1"/>
    </source>
</evidence>
<organism evidence="8 9">
    <name type="scientific">Magnetovibrio blakemorei</name>
    <dbReference type="NCBI Taxonomy" id="28181"/>
    <lineage>
        <taxon>Bacteria</taxon>
        <taxon>Pseudomonadati</taxon>
        <taxon>Pseudomonadota</taxon>
        <taxon>Alphaproteobacteria</taxon>
        <taxon>Rhodospirillales</taxon>
        <taxon>Magnetovibrionaceae</taxon>
        <taxon>Magnetovibrio</taxon>
    </lineage>
</organism>
<keyword evidence="1 6" id="KW-0813">Transport</keyword>
<dbReference type="GO" id="GO:0005886">
    <property type="term" value="C:plasma membrane"/>
    <property type="evidence" value="ECO:0007669"/>
    <property type="project" value="UniProtKB-SubCell"/>
</dbReference>
<evidence type="ECO:0000313" key="9">
    <source>
        <dbReference type="Proteomes" id="UP000095347"/>
    </source>
</evidence>
<keyword evidence="2 6" id="KW-0597">Phosphoprotein</keyword>
<comment type="subcellular location">
    <subcellularLocation>
        <location evidence="6">Cell inner membrane</location>
        <topology evidence="6">Single-pass membrane protein</topology>
    </subcellularLocation>
</comment>
<dbReference type="InterPro" id="IPR010209">
    <property type="entry name" value="Ion_transpt_RnfG/RsxG"/>
</dbReference>
<evidence type="ECO:0000259" key="7">
    <source>
        <dbReference type="SMART" id="SM00900"/>
    </source>
</evidence>
<comment type="subunit">
    <text evidence="6">The complex is composed of six subunits: RnfA, RnfB, RnfC, RnfD, RnfE and RnfG.</text>
</comment>
<dbReference type="NCBIfam" id="TIGR01947">
    <property type="entry name" value="rnfG"/>
    <property type="match status" value="1"/>
</dbReference>
<feature type="domain" description="FMN-binding" evidence="7">
    <location>
        <begin position="91"/>
        <end position="183"/>
    </location>
</feature>
<dbReference type="GO" id="GO:0009055">
    <property type="term" value="F:electron transfer activity"/>
    <property type="evidence" value="ECO:0007669"/>
    <property type="project" value="InterPro"/>
</dbReference>
<gene>
    <name evidence="6" type="primary">rnfG</name>
    <name evidence="8" type="ORF">BEN30_12600</name>
</gene>
<dbReference type="Pfam" id="PF04205">
    <property type="entry name" value="FMN_bind"/>
    <property type="match status" value="1"/>
</dbReference>
<dbReference type="PANTHER" id="PTHR36118:SF1">
    <property type="entry name" value="ION-TRANSLOCATING OXIDOREDUCTASE COMPLEX SUBUNIT G"/>
    <property type="match status" value="1"/>
</dbReference>
<keyword evidence="6" id="KW-1133">Transmembrane helix</keyword>
<dbReference type="EMBL" id="MCGG01000036">
    <property type="protein sequence ID" value="OEJ66288.1"/>
    <property type="molecule type" value="Genomic_DNA"/>
</dbReference>
<comment type="similarity">
    <text evidence="6">Belongs to the RnfG family.</text>
</comment>
<sequence length="204" mass="21471">MLALTLTIFATVAAGLLTIGDIQTRPAIAQRLAEDLNAILSQVVPPELHDNALSKDVLILKSATGKPVTVYRARKGDEIIGFAYSVTGQGGYAGPVELVMGVNAQGQVLGVRVLSHAETPGLGDKIELQKSDWILSFTGLSFANLPRGKWAVKKDGGTFDQFSGATITPRAVVKAVKDGLDFFAANQITLFAKTLQSTSSGTGE</sequence>
<keyword evidence="6" id="KW-1003">Cell membrane</keyword>
<dbReference type="GO" id="GO:0010181">
    <property type="term" value="F:FMN binding"/>
    <property type="evidence" value="ECO:0007669"/>
    <property type="project" value="InterPro"/>
</dbReference>
<reference evidence="9" key="1">
    <citation type="submission" date="2016-07" db="EMBL/GenBank/DDBJ databases">
        <authorList>
            <person name="Florea S."/>
            <person name="Webb J.S."/>
            <person name="Jaromczyk J."/>
            <person name="Schardl C.L."/>
        </authorList>
    </citation>
    <scope>NUCLEOTIDE SEQUENCE [LARGE SCALE GENOMIC DNA]</scope>
    <source>
        <strain evidence="9">MV-1</strain>
    </source>
</reference>
<keyword evidence="6" id="KW-0997">Cell inner membrane</keyword>
<dbReference type="STRING" id="28181.BEN30_12600"/>
<evidence type="ECO:0000256" key="3">
    <source>
        <dbReference type="ARBA" id="ARBA00022630"/>
    </source>
</evidence>
<dbReference type="InterPro" id="IPR007329">
    <property type="entry name" value="FMN-bd"/>
</dbReference>
<dbReference type="SMART" id="SM00900">
    <property type="entry name" value="FMN_bind"/>
    <property type="match status" value="1"/>
</dbReference>
<keyword evidence="9" id="KW-1185">Reference proteome</keyword>